<reference evidence="1 2" key="1">
    <citation type="submission" date="2024-08" db="EMBL/GenBank/DDBJ databases">
        <title>Clostridium lapicellarii sp. nov., and Clostridium renhuaiense sp. nov., two species isolated from the mud in a fermentation cellar used for producing sauce-flavour Chinese liquors.</title>
        <authorList>
            <person name="Yang F."/>
            <person name="Wang H."/>
            <person name="Chen L.Q."/>
            <person name="Zhou N."/>
            <person name="Lu J.J."/>
            <person name="Pu X.X."/>
            <person name="Wan B."/>
            <person name="Wang L."/>
            <person name="Liu S.J."/>
        </authorList>
    </citation>
    <scope>NUCLEOTIDE SEQUENCE [LARGE SCALE GENOMIC DNA]</scope>
    <source>
        <strain evidence="1 2">MT-5</strain>
    </source>
</reference>
<dbReference type="PANTHER" id="PTHR14136:SF17">
    <property type="entry name" value="BTB_POZ DOMAIN-CONTAINING PROTEIN KCTD9"/>
    <property type="match status" value="1"/>
</dbReference>
<dbReference type="Pfam" id="PF00805">
    <property type="entry name" value="Pentapeptide"/>
    <property type="match status" value="1"/>
</dbReference>
<keyword evidence="2" id="KW-1185">Reference proteome</keyword>
<sequence length="283" mass="31867">MIHMYEDRRNKELRIDCKKCFGLCCVALYFSASEGFPTNKSAGKPCINLQSDFKCSVHKNLRKKGLKGCTAYHCFGAGQKVSQVTYSGYDWRKNPETAKQMFGVFLVMRQLHEMIWYLSEAFNLQTDHHVKENISLILDNTEQLTHLGADSLLELNLEAHRIKVNVLLKDTSEMIRSKAHKRKNTLSANQNTNSHRLDYFGADLRKTNLRGADLRGACLIAANLRGVDLSGADLIGADLRDTDLSGANLTNSIFVTQAQLNTAKGDSNTKLPRILVRPAYWLK</sequence>
<organism evidence="1 2">
    <name type="scientific">Clostridium moutaii</name>
    <dbReference type="NCBI Taxonomy" id="3240932"/>
    <lineage>
        <taxon>Bacteria</taxon>
        <taxon>Bacillati</taxon>
        <taxon>Bacillota</taxon>
        <taxon>Clostridia</taxon>
        <taxon>Eubacteriales</taxon>
        <taxon>Clostridiaceae</taxon>
        <taxon>Clostridium</taxon>
    </lineage>
</organism>
<gene>
    <name evidence="1" type="ORF">AB8U03_17760</name>
</gene>
<dbReference type="PANTHER" id="PTHR14136">
    <property type="entry name" value="BTB_POZ DOMAIN-CONTAINING PROTEIN KCTD9"/>
    <property type="match status" value="1"/>
</dbReference>
<dbReference type="EMBL" id="JBGEWD010000036">
    <property type="protein sequence ID" value="MEY8001997.1"/>
    <property type="molecule type" value="Genomic_DNA"/>
</dbReference>
<comment type="caution">
    <text evidence="1">The sequence shown here is derived from an EMBL/GenBank/DDBJ whole genome shotgun (WGS) entry which is preliminary data.</text>
</comment>
<proteinExistence type="predicted"/>
<dbReference type="RefSeq" id="WP_369705894.1">
    <property type="nucleotide sequence ID" value="NZ_JBGEWD010000036.1"/>
</dbReference>
<dbReference type="Gene3D" id="2.160.20.80">
    <property type="entry name" value="E3 ubiquitin-protein ligase SopA"/>
    <property type="match status" value="1"/>
</dbReference>
<evidence type="ECO:0000313" key="2">
    <source>
        <dbReference type="Proteomes" id="UP001564657"/>
    </source>
</evidence>
<dbReference type="InterPro" id="IPR001646">
    <property type="entry name" value="5peptide_repeat"/>
</dbReference>
<protein>
    <submittedName>
        <fullName evidence="1">Pentapeptide repeat-containing protein</fullName>
    </submittedName>
</protein>
<evidence type="ECO:0000313" key="1">
    <source>
        <dbReference type="EMBL" id="MEY8001997.1"/>
    </source>
</evidence>
<dbReference type="Proteomes" id="UP001564657">
    <property type="component" value="Unassembled WGS sequence"/>
</dbReference>
<dbReference type="SUPFAM" id="SSF141571">
    <property type="entry name" value="Pentapeptide repeat-like"/>
    <property type="match status" value="1"/>
</dbReference>
<name>A0ABV4BT78_9CLOT</name>
<accession>A0ABV4BT78</accession>
<dbReference type="InterPro" id="IPR051082">
    <property type="entry name" value="Pentapeptide-BTB/POZ_domain"/>
</dbReference>